<dbReference type="PANTHER" id="PTHR37937:SF1">
    <property type="entry name" value="CONJUGATIVE TRANSFER: DNA TRANSPORT"/>
    <property type="match status" value="1"/>
</dbReference>
<keyword evidence="4 8" id="KW-0812">Transmembrane</keyword>
<dbReference type="Pfam" id="PF02534">
    <property type="entry name" value="T4SS-DNA_transf"/>
    <property type="match status" value="1"/>
</dbReference>
<evidence type="ECO:0000256" key="1">
    <source>
        <dbReference type="ARBA" id="ARBA00004651"/>
    </source>
</evidence>
<dbReference type="NCBIfam" id="NF045973">
    <property type="entry name" value="conju_CD1115"/>
    <property type="match status" value="1"/>
</dbReference>
<dbReference type="InterPro" id="IPR032689">
    <property type="entry name" value="TraG-D_C"/>
</dbReference>
<feature type="region of interest" description="Disordered" evidence="7">
    <location>
        <begin position="1"/>
        <end position="20"/>
    </location>
</feature>
<dbReference type="CDD" id="cd01127">
    <property type="entry name" value="TrwB_TraG_TraD_VirD4"/>
    <property type="match status" value="2"/>
</dbReference>
<feature type="transmembrane region" description="Helical" evidence="8">
    <location>
        <begin position="93"/>
        <end position="117"/>
    </location>
</feature>
<sequence>MKRWWRQLTSNNSGQSGLAHTHHYSVDGENLPDRSNGNKKQLYLTIGLVAILITMIHFFAMSIRRMAMLSSQYGSVFSVINNDSIAIFRMSNLFAVPTFTLFIGYIVGGVVAGWWLYSKMNYGGEPDIAYGQKGDSRFTTIDEIKKQYRAIPNSADEYPGIATFDGIGGIPVSHYKGKYYIDRDTVNSAILGVSRSGKGETTITPMIDILSRAEIQTSMVLNDPKGELYAASKDTLEARGYNVEVLNLQDPMQSMSYNPLQLVIDAWVQGNPEEASKRANSIAFTLYNDPNMGENAFFYTTAQSAVTAIILTLVEHCVETDQVEKITMGNVANMLNTLGQLNWADDNTGQEKNALDEWFKGLPSGHVAQKRYGATSFAGAKTRGSILSTANDGLQPFVDPSFVKMTSRNSMDLKQIGFPKYLNGQLSEALVNERVEVSFVRNNEERTLIKEYRVKIKAQGRFSLNFDEFEGDAPNEEDGIQPGDFLLLKYIDSETNKASRLIYQLNFQVKTAKNGDTVMKKKAGEEDQPQLEREVVLELKKNTFDKVKQHVRLMYSNQPTAVFMIVPDYDSSNHALASIFTKQLYTELSSNAVETKGNKCFRRVQYILDEFGNMPPIDDMDQVMTVCLGRNILFNLVLQSFTQLERKYGEASDTIKENCQNLIYIMSKNEDTIEEISKQAGEKTEISISSNEQHGDLDNSISKNAESIRLISPTRLRQFIEGEQLIIRSLHRQDLERNKVRPYPIFNTKDTVMPYRYQFLSRWIDTDKELNEIDIPSKHAMLSLEELTVDFAPFIRNEKERRAYEGKNSDMKKEKQGKEKYQMDNKPKGPGRPNPNKKKSENDKTVKDLAKKMKDYLKRGIDSDQMTSFDRNIAKRLDKQLSIVIETEQLNTPFNEECISLLAKHSYEMADLLNELNKRGGYLDEDDGSD</sequence>
<accession>A0A516GLV5</accession>
<comment type="similarity">
    <text evidence="2">Belongs to the VirD4/TraG family.</text>
</comment>
<evidence type="ECO:0000256" key="6">
    <source>
        <dbReference type="ARBA" id="ARBA00023136"/>
    </source>
</evidence>
<keyword evidence="5 8" id="KW-1133">Transmembrane helix</keyword>
<dbReference type="InterPro" id="IPR051539">
    <property type="entry name" value="T4SS-coupling_protein"/>
</dbReference>
<dbReference type="SUPFAM" id="SSF52540">
    <property type="entry name" value="P-loop containing nucleoside triphosphate hydrolases"/>
    <property type="match status" value="2"/>
</dbReference>
<feature type="transmembrane region" description="Helical" evidence="8">
    <location>
        <begin position="42"/>
        <end position="63"/>
    </location>
</feature>
<evidence type="ECO:0000256" key="7">
    <source>
        <dbReference type="SAM" id="MobiDB-lite"/>
    </source>
</evidence>
<feature type="compositionally biased region" description="Basic and acidic residues" evidence="7">
    <location>
        <begin position="802"/>
        <end position="827"/>
    </location>
</feature>
<comment type="subcellular location">
    <subcellularLocation>
        <location evidence="1">Cell membrane</location>
        <topology evidence="1">Multi-pass membrane protein</topology>
    </subcellularLocation>
</comment>
<evidence type="ECO:0000313" key="11">
    <source>
        <dbReference type="Proteomes" id="UP000315953"/>
    </source>
</evidence>
<keyword evidence="3" id="KW-1003">Cell membrane</keyword>
<feature type="compositionally biased region" description="Basic and acidic residues" evidence="7">
    <location>
        <begin position="838"/>
        <end position="847"/>
    </location>
</feature>
<dbReference type="AlphaFoldDB" id="A0A516GLV5"/>
<protein>
    <submittedName>
        <fullName evidence="10">Type IV secretory system conjugative DNA transfer family protein</fullName>
    </submittedName>
</protein>
<evidence type="ECO:0000256" key="3">
    <source>
        <dbReference type="ARBA" id="ARBA00022475"/>
    </source>
</evidence>
<feature type="compositionally biased region" description="Polar residues" evidence="7">
    <location>
        <begin position="7"/>
        <end position="18"/>
    </location>
</feature>
<dbReference type="GO" id="GO:0005886">
    <property type="term" value="C:plasma membrane"/>
    <property type="evidence" value="ECO:0007669"/>
    <property type="project" value="UniProtKB-SubCell"/>
</dbReference>
<evidence type="ECO:0000256" key="2">
    <source>
        <dbReference type="ARBA" id="ARBA00008806"/>
    </source>
</evidence>
<evidence type="ECO:0000259" key="9">
    <source>
        <dbReference type="Pfam" id="PF12696"/>
    </source>
</evidence>
<dbReference type="PANTHER" id="PTHR37937">
    <property type="entry name" value="CONJUGATIVE TRANSFER: DNA TRANSPORT"/>
    <property type="match status" value="1"/>
</dbReference>
<dbReference type="Gene3D" id="3.40.50.300">
    <property type="entry name" value="P-loop containing nucleotide triphosphate hydrolases"/>
    <property type="match status" value="1"/>
</dbReference>
<keyword evidence="6 8" id="KW-0472">Membrane</keyword>
<feature type="region of interest" description="Disordered" evidence="7">
    <location>
        <begin position="802"/>
        <end position="847"/>
    </location>
</feature>
<feature type="domain" description="TraD/TraG TraM recognition site" evidence="9">
    <location>
        <begin position="603"/>
        <end position="719"/>
    </location>
</feature>
<dbReference type="KEGG" id="dpm:FNV33_02950"/>
<dbReference type="Proteomes" id="UP000315953">
    <property type="component" value="Chromosome"/>
</dbReference>
<evidence type="ECO:0000256" key="5">
    <source>
        <dbReference type="ARBA" id="ARBA00022989"/>
    </source>
</evidence>
<evidence type="ECO:0000256" key="8">
    <source>
        <dbReference type="SAM" id="Phobius"/>
    </source>
</evidence>
<reference evidence="10 11" key="1">
    <citation type="submission" date="2019-07" db="EMBL/GenBank/DDBJ databases">
        <title>Genome assembly of a nasal isolate of Dolosigranulum pigrum from a chronic sinusitis patient.</title>
        <authorList>
            <person name="Baig S."/>
            <person name="Overballe-Petersen S."/>
            <person name="Kaspar U."/>
            <person name="Rendboe A."/>
            <person name="de Man T."/>
            <person name="Liu C."/>
            <person name="Price L.B."/>
            <person name="Stegger M."/>
            <person name="Becker K."/>
            <person name="Skytt Andersen P."/>
        </authorList>
    </citation>
    <scope>NUCLEOTIDE SEQUENCE [LARGE SCALE GENOMIC DNA]</scope>
    <source>
        <strain evidence="10 11">83VPs-KB5</strain>
    </source>
</reference>
<dbReference type="Pfam" id="PF12696">
    <property type="entry name" value="TraG-D_C"/>
    <property type="match status" value="1"/>
</dbReference>
<dbReference type="InterPro" id="IPR027417">
    <property type="entry name" value="P-loop_NTPase"/>
</dbReference>
<proteinExistence type="inferred from homology"/>
<evidence type="ECO:0000256" key="4">
    <source>
        <dbReference type="ARBA" id="ARBA00022692"/>
    </source>
</evidence>
<evidence type="ECO:0000313" key="10">
    <source>
        <dbReference type="EMBL" id="QDO92350.1"/>
    </source>
</evidence>
<dbReference type="InterPro" id="IPR003688">
    <property type="entry name" value="TraG/VirD4"/>
</dbReference>
<gene>
    <name evidence="10" type="ORF">FNV33_02950</name>
</gene>
<dbReference type="EMBL" id="CP041626">
    <property type="protein sequence ID" value="QDO92350.1"/>
    <property type="molecule type" value="Genomic_DNA"/>
</dbReference>
<name>A0A516GLV5_9LACT</name>
<organism evidence="10 11">
    <name type="scientific">Dolosigranulum pigrum</name>
    <dbReference type="NCBI Taxonomy" id="29394"/>
    <lineage>
        <taxon>Bacteria</taxon>
        <taxon>Bacillati</taxon>
        <taxon>Bacillota</taxon>
        <taxon>Bacilli</taxon>
        <taxon>Lactobacillales</taxon>
        <taxon>Carnobacteriaceae</taxon>
        <taxon>Dolosigranulum</taxon>
    </lineage>
</organism>